<accession>A0ABU5C7L9</accession>
<keyword evidence="1" id="KW-0472">Membrane</keyword>
<protein>
    <submittedName>
        <fullName evidence="2">Uncharacterized protein</fullName>
    </submittedName>
</protein>
<comment type="caution">
    <text evidence="2">The sequence shown here is derived from an EMBL/GenBank/DDBJ whole genome shotgun (WGS) entry which is preliminary data.</text>
</comment>
<proteinExistence type="predicted"/>
<evidence type="ECO:0000256" key="1">
    <source>
        <dbReference type="SAM" id="Phobius"/>
    </source>
</evidence>
<evidence type="ECO:0000313" key="2">
    <source>
        <dbReference type="EMBL" id="MDY0395327.1"/>
    </source>
</evidence>
<feature type="transmembrane region" description="Helical" evidence="1">
    <location>
        <begin position="46"/>
        <end position="67"/>
    </location>
</feature>
<name>A0ABU5C7L9_9BACI</name>
<dbReference type="EMBL" id="JAWDIP010000003">
    <property type="protein sequence ID" value="MDY0395327.1"/>
    <property type="molecule type" value="Genomic_DNA"/>
</dbReference>
<evidence type="ECO:0000313" key="3">
    <source>
        <dbReference type="Proteomes" id="UP001281447"/>
    </source>
</evidence>
<keyword evidence="1" id="KW-1133">Transmembrane helix</keyword>
<gene>
    <name evidence="2" type="ORF">RWE15_13945</name>
</gene>
<sequence length="84" mass="9642">MASINTSYQNISKDAIRVWRLTNIIESVISIVILSALIGASYYFNWYTWIGVTFCVLLALVVLNSVWEIGFQPIYLQKKLAIFH</sequence>
<reference evidence="2 3" key="1">
    <citation type="submission" date="2023-10" db="EMBL/GenBank/DDBJ databases">
        <title>Virgibacillus halophilus 5B73C genome.</title>
        <authorList>
            <person name="Miliotis G."/>
            <person name="Sengupta P."/>
            <person name="Hameed A."/>
            <person name="Chuvochina M."/>
            <person name="Mcdonagh F."/>
            <person name="Simpson A.C."/>
            <person name="Singh N.K."/>
            <person name="Rekha P.D."/>
            <person name="Raman K."/>
            <person name="Hugenholtz P."/>
            <person name="Venkateswaran K."/>
        </authorList>
    </citation>
    <scope>NUCLEOTIDE SEQUENCE [LARGE SCALE GENOMIC DNA]</scope>
    <source>
        <strain evidence="2 3">5B73C</strain>
    </source>
</reference>
<keyword evidence="3" id="KW-1185">Reference proteome</keyword>
<dbReference type="Proteomes" id="UP001281447">
    <property type="component" value="Unassembled WGS sequence"/>
</dbReference>
<keyword evidence="1" id="KW-0812">Transmembrane</keyword>
<organism evidence="2 3">
    <name type="scientific">Tigheibacillus halophilus</name>
    <dbReference type="NCBI Taxonomy" id="361280"/>
    <lineage>
        <taxon>Bacteria</taxon>
        <taxon>Bacillati</taxon>
        <taxon>Bacillota</taxon>
        <taxon>Bacilli</taxon>
        <taxon>Bacillales</taxon>
        <taxon>Bacillaceae</taxon>
        <taxon>Tigheibacillus</taxon>
    </lineage>
</organism>
<feature type="transmembrane region" description="Helical" evidence="1">
    <location>
        <begin position="21"/>
        <end position="40"/>
    </location>
</feature>